<evidence type="ECO:0000313" key="2">
    <source>
        <dbReference type="EMBL" id="QEH96235.1"/>
    </source>
</evidence>
<dbReference type="PRINTS" id="PR01210">
    <property type="entry name" value="GGTRANSPTASE"/>
</dbReference>
<dbReference type="InterPro" id="IPR029055">
    <property type="entry name" value="Ntn_hydrolases_N"/>
</dbReference>
<dbReference type="PANTHER" id="PTHR43199:SF1">
    <property type="entry name" value="GLUTATHIONE HYDROLASE PROENZYME"/>
    <property type="match status" value="1"/>
</dbReference>
<dbReference type="SUPFAM" id="SSF56235">
    <property type="entry name" value="N-terminal nucleophile aminohydrolases (Ntn hydrolases)"/>
    <property type="match status" value="1"/>
</dbReference>
<accession>A0AAP9ES23</accession>
<comment type="similarity">
    <text evidence="1">Belongs to the gamma-glutamyltransferase family.</text>
</comment>
<reference evidence="2 3" key="1">
    <citation type="submission" date="2019-08" db="EMBL/GenBank/DDBJ databases">
        <title>Gluconobacter frateurii HD924 genome.</title>
        <authorList>
            <person name="Liu Y."/>
            <person name="Zhang P."/>
        </authorList>
    </citation>
    <scope>NUCLEOTIDE SEQUENCE [LARGE SCALE GENOMIC DNA]</scope>
    <source>
        <strain evidence="2 3">HD924</strain>
    </source>
</reference>
<dbReference type="AlphaFoldDB" id="A0AAP9ES23"/>
<name>A0AAP9ES23_GLUTH</name>
<dbReference type="PANTHER" id="PTHR43199">
    <property type="entry name" value="GLUTATHIONE HYDROLASE"/>
    <property type="match status" value="1"/>
</dbReference>
<proteinExistence type="inferred from homology"/>
<dbReference type="Pfam" id="PF01019">
    <property type="entry name" value="G_glu_transpept"/>
    <property type="match status" value="1"/>
</dbReference>
<organism evidence="2 3">
    <name type="scientific">Gluconobacter thailandicus</name>
    <dbReference type="NCBI Taxonomy" id="257438"/>
    <lineage>
        <taxon>Bacteria</taxon>
        <taxon>Pseudomonadati</taxon>
        <taxon>Pseudomonadota</taxon>
        <taxon>Alphaproteobacteria</taxon>
        <taxon>Acetobacterales</taxon>
        <taxon>Acetobacteraceae</taxon>
        <taxon>Gluconobacter</taxon>
    </lineage>
</organism>
<evidence type="ECO:0000313" key="3">
    <source>
        <dbReference type="Proteomes" id="UP000323560"/>
    </source>
</evidence>
<protein>
    <submittedName>
        <fullName evidence="2">Gamma-glutamyltranspeptidase</fullName>
    </submittedName>
</protein>
<dbReference type="KEGG" id="gti:FXF46_08050"/>
<evidence type="ECO:0000256" key="1">
    <source>
        <dbReference type="ARBA" id="ARBA00009381"/>
    </source>
</evidence>
<dbReference type="Proteomes" id="UP000323560">
    <property type="component" value="Chromosome"/>
</dbReference>
<sequence>MEKRQVAHRRNQISIHGILKARRASILLASVASGLLLSACSSIPGINSLVGPASAPALTGSIGTVVADEPQAALVGHDVLARNGNAADAAVATAIALGVTLPSRASFGGGGACIVSRPNAAAESISFLPLPGTSAGGDRPASTPAMLRGLYLIQHQYGSVEFNDLIAPAMNLASNGITVSRALASDLSVVRTALLADENARAIFGRGETGTVTAGDSLIQQRLAGFLERVRSAGIGDLYNGALADVYVTAAQKAGGRLNDDDLRKTLPVQTVALTTQANGLTAAFLAPPADGGLGAAIHYTTGASAQGAVASWRASDATDIAAAQAALDSGKSGGGSLPALPASTSFVVTDRNGMAVACSLSENNLFGTGRIAGNTGIVLGASPASTPRPLLAAAILRDRRGLRAAIAASGQNDAADAVGDAARAVAQGTEIAHSGAGRVNAVTCTSGSACHGNTDPRGAGLSAGTTN</sequence>
<dbReference type="EMBL" id="CP043043">
    <property type="protein sequence ID" value="QEH96235.1"/>
    <property type="molecule type" value="Genomic_DNA"/>
</dbReference>
<dbReference type="InterPro" id="IPR051792">
    <property type="entry name" value="GGT_bact"/>
</dbReference>
<gene>
    <name evidence="2" type="ORF">FXF46_08050</name>
</gene>